<sequence>IDALYFQNSYVWDLMIMQNGNDMVLYDIADANDNGAMDYGVVLKDWYLGGGNTVEYLIDATGSWYLI</sequence>
<dbReference type="RefSeq" id="WP_045777189.1">
    <property type="nucleotide sequence ID" value="NZ_LAJY01000647.1"/>
</dbReference>
<dbReference type="EMBL" id="LAJY01000647">
    <property type="protein sequence ID" value="KJV08314.1"/>
    <property type="molecule type" value="Genomic_DNA"/>
</dbReference>
<dbReference type="Proteomes" id="UP000033774">
    <property type="component" value="Unassembled WGS sequence"/>
</dbReference>
<reference evidence="1 2" key="1">
    <citation type="submission" date="2015-03" db="EMBL/GenBank/DDBJ databases">
        <title>Draft genome sequence of Elstera litoralis.</title>
        <authorList>
            <person name="Rahalkar M.C."/>
            <person name="Dhakephalkar P.K."/>
            <person name="Pore S.D."/>
            <person name="Arora P."/>
            <person name="Kapse N.G."/>
            <person name="Pandit P.S."/>
        </authorList>
    </citation>
    <scope>NUCLEOTIDE SEQUENCE [LARGE SCALE GENOMIC DNA]</scope>
    <source>
        <strain evidence="1 2">Dia-1</strain>
    </source>
</reference>
<gene>
    <name evidence="1" type="ORF">VZ95_18585</name>
</gene>
<name>A0A0F3IRV1_9PROT</name>
<keyword evidence="2" id="KW-1185">Reference proteome</keyword>
<feature type="non-terminal residue" evidence="1">
    <location>
        <position position="1"/>
    </location>
</feature>
<dbReference type="AlphaFoldDB" id="A0A0F3IRV1"/>
<proteinExistence type="predicted"/>
<protein>
    <submittedName>
        <fullName evidence="1">Uncharacterized protein</fullName>
    </submittedName>
</protein>
<evidence type="ECO:0000313" key="2">
    <source>
        <dbReference type="Proteomes" id="UP000033774"/>
    </source>
</evidence>
<accession>A0A0F3IRV1</accession>
<comment type="caution">
    <text evidence="1">The sequence shown here is derived from an EMBL/GenBank/DDBJ whole genome shotgun (WGS) entry which is preliminary data.</text>
</comment>
<organism evidence="1 2">
    <name type="scientific">Elstera litoralis</name>
    <dbReference type="NCBI Taxonomy" id="552518"/>
    <lineage>
        <taxon>Bacteria</taxon>
        <taxon>Pseudomonadati</taxon>
        <taxon>Pseudomonadota</taxon>
        <taxon>Alphaproteobacteria</taxon>
        <taxon>Rhodospirillales</taxon>
        <taxon>Rhodospirillaceae</taxon>
        <taxon>Elstera</taxon>
    </lineage>
</organism>
<evidence type="ECO:0000313" key="1">
    <source>
        <dbReference type="EMBL" id="KJV08314.1"/>
    </source>
</evidence>